<dbReference type="SMART" id="SM00487">
    <property type="entry name" value="DEXDc"/>
    <property type="match status" value="1"/>
</dbReference>
<dbReference type="GO" id="GO:0005829">
    <property type="term" value="C:cytosol"/>
    <property type="evidence" value="ECO:0007669"/>
    <property type="project" value="TreeGrafter"/>
</dbReference>
<feature type="domain" description="Helicase ATP-binding" evidence="2">
    <location>
        <begin position="186"/>
        <end position="392"/>
    </location>
</feature>
<dbReference type="GO" id="GO:0008168">
    <property type="term" value="F:methyltransferase activity"/>
    <property type="evidence" value="ECO:0007669"/>
    <property type="project" value="InterPro"/>
</dbReference>
<comment type="caution">
    <text evidence="3">The sequence shown here is derived from an EMBL/GenBank/DDBJ whole genome shotgun (WGS) entry which is preliminary data.</text>
</comment>
<dbReference type="InterPro" id="IPR041635">
    <property type="entry name" value="Type_ISP_LLaBIII_C"/>
</dbReference>
<dbReference type="GO" id="GO:0032259">
    <property type="term" value="P:methylation"/>
    <property type="evidence" value="ECO:0007669"/>
    <property type="project" value="InterPro"/>
</dbReference>
<dbReference type="CDD" id="cd22333">
    <property type="entry name" value="LlaBIII_nuclease-like"/>
    <property type="match status" value="1"/>
</dbReference>
<dbReference type="PRINTS" id="PR00507">
    <property type="entry name" value="N12N6MTFRASE"/>
</dbReference>
<organism evidence="3 4">
    <name type="scientific">Actinomyces bowdenii</name>
    <dbReference type="NCBI Taxonomy" id="131109"/>
    <lineage>
        <taxon>Bacteria</taxon>
        <taxon>Bacillati</taxon>
        <taxon>Actinomycetota</taxon>
        <taxon>Actinomycetes</taxon>
        <taxon>Actinomycetales</taxon>
        <taxon>Actinomycetaceae</taxon>
        <taxon>Actinomyces</taxon>
    </lineage>
</organism>
<dbReference type="PROSITE" id="PS51192">
    <property type="entry name" value="HELICASE_ATP_BIND_1"/>
    <property type="match status" value="1"/>
</dbReference>
<name>A0A853EH76_9ACTO</name>
<evidence type="ECO:0000313" key="3">
    <source>
        <dbReference type="EMBL" id="NYS68514.1"/>
    </source>
</evidence>
<reference evidence="3 4" key="1">
    <citation type="submission" date="2020-07" db="EMBL/GenBank/DDBJ databases">
        <title>MOT database genomes.</title>
        <authorList>
            <person name="Joseph S."/>
            <person name="Aduse-Opoku J."/>
            <person name="Hashim A."/>
            <person name="Wade W."/>
            <person name="Curtis M."/>
        </authorList>
    </citation>
    <scope>NUCLEOTIDE SEQUENCE [LARGE SCALE GENOMIC DNA]</scope>
    <source>
        <strain evidence="3 4">WMus004</strain>
    </source>
</reference>
<dbReference type="Gene3D" id="3.40.50.150">
    <property type="entry name" value="Vaccinia Virus protein VP39"/>
    <property type="match status" value="1"/>
</dbReference>
<dbReference type="Gene3D" id="3.40.50.300">
    <property type="entry name" value="P-loop containing nucleotide triphosphate hydrolases"/>
    <property type="match status" value="2"/>
</dbReference>
<dbReference type="GO" id="GO:0016787">
    <property type="term" value="F:hydrolase activity"/>
    <property type="evidence" value="ECO:0007669"/>
    <property type="project" value="InterPro"/>
</dbReference>
<dbReference type="Pfam" id="PF04851">
    <property type="entry name" value="ResIII"/>
    <property type="match status" value="1"/>
</dbReference>
<dbReference type="GO" id="GO:0004386">
    <property type="term" value="F:helicase activity"/>
    <property type="evidence" value="ECO:0007669"/>
    <property type="project" value="UniProtKB-KW"/>
</dbReference>
<dbReference type="GO" id="GO:0005524">
    <property type="term" value="F:ATP binding"/>
    <property type="evidence" value="ECO:0007669"/>
    <property type="project" value="InterPro"/>
</dbReference>
<sequence length="1707" mass="188343">MLLPVSQSRIAEILDGLYFEAKTQRGKGTSFERLVRQFLLTDPRYAERFDEVWMWSDWPQRGVRPDHGIDLVARERETDELCAIQCKFYDPHTGVITKNDVDSFLAESGTGEFTSRLFVSTTEHWNSAAEETVSRQAVPVSRIGLDDLFNSTIDWDSFSLETPEVMVRTGGKSLREHQKRALDAVTAGLSVADRGKLIMACGTGKTFTSLRIAEAMAGPGGRVLFLVPSIALLSQTLMEWSAESQVPLRSFAVCSDTKVGKGRRRASLSEDISVVDLAIPATTDGASLAERLTRHAAPVDGAFPMTVVFSTYQSIDAIAQAQELGAPGFDLVICDEAHRTTGATISGMDESAFVRVHNDGYIHAAKRLYMTATPRIYDDSTKTRAGQKNAILASMDDVETYGEELFRLGFGEAVSRSLLTDYKVLVLTVSENQIANQMQSSLAQDGQLTLDDAARIVGCWNALAKRSVDTADYGRDIQPMRTAVAFARDIKTSKRFASSFTNVAEDYRLTLADEPETPDDAGSTGGADSAGSDASADTPTQKQLGSVEVRHVDGSMNIMERTGLLSWLSGDLGTPAPIELTSSDPESEAAAVSCRVLSNARCLSEGVDVPALDAVMFLSPRKSQVDIVQSVGRVMRLAPGKQYGYIILPVAIPSGMSPEEVLSDNDTFRVVWEVLQALRAHDERFDAMVNKIDLNQSKPDKIAIIDPFGAAAGDGDSSGAPAPQQAAFDLGALGKWSEAIYARMVQKVGSRRYWEQWAKDVAAIAARHRTRLAKRVRDPEVAAEFEHFLAALRANLNDSITAASAIDMLSQHLVTKPVFDAVFDGYDFAAENPVAQVMGRMLRVLDGSNLEAETEELEGFYASVRERCAGIDNAAGKQRVITELYEKFFSLAFAKTAKSLGIVYTPVQIVDFILRSVDWLARTHLGRGITDEGVHVLDPFTGTGTFIVRLLQSGLISTADLVRKYACELHANEILLLAYYIAAANIEVTYRDLVRDDVPQAGTDDDDSADPTQAGYTPFDGIVLTDTFQMTEDGDTLDQSMFVANNERAEAQLGLRSIQVIVGNPPYSVGQESANDNNANQHYPSLDATIEKTYAARSTGTNKNSLYDSYLRAIRWASDRVGDAGVIGFVTNGGFIDGNTADGVRLTLAEEFSHLYVFNLRGNQRTAGELSRREGGKVFDSGSRATVAVTFLVKDPAHKGPAMLRYRDIGDYLSREDKLRIVEESQIETLDWEIITPNAQGDWINQRDPNYDSWQSISEGRKPIFASYSRGVETGRDAWVYNFSLPGLRGSVQRLIETYNEERERVHRIRAADLKADAKVRDLVTNDETRIKWTRDLYKSLEKNRVITYDAGATYRSLYRPFCEQWLNASDGIIYLPAVLRRYFPTPSHDNVGFYVVGTGSDKPFACMTTDQVPDLAFWGSSNGQFFPRWTWEKVGGEHAENNGGFDLAALHSGTEDRSAVGQEGEVLGDYRRVDNITDATLRSYQTAYGPEVTKDDVFYYVYALLHSPEYRSRYGADLKKTLPHIPLVAGREGFVAFTTSGRGLADLHLDYETVEPMPLRLVVDGEEVPWDLRETISPSVLHVDKMRYARARRDGRLQDDKASIVYNEHVTISGIPIQAQDYLLGSRSGLDWLLDRYRVSTHKASGIVNDPNDWMAEGAGGGPTAPAQPHYLLDLIARVTTVSVRTQEIINSLPRLVVQQARDPEQ</sequence>
<dbReference type="SUPFAM" id="SSF52540">
    <property type="entry name" value="P-loop containing nucleoside triphosphate hydrolases"/>
    <property type="match status" value="2"/>
</dbReference>
<dbReference type="EMBL" id="JACBXV010000022">
    <property type="protein sequence ID" value="NYS68514.1"/>
    <property type="molecule type" value="Genomic_DNA"/>
</dbReference>
<dbReference type="InterPro" id="IPR029063">
    <property type="entry name" value="SAM-dependent_MTases_sf"/>
</dbReference>
<proteinExistence type="predicted"/>
<dbReference type="InterPro" id="IPR014001">
    <property type="entry name" value="Helicase_ATP-bd"/>
</dbReference>
<feature type="compositionally biased region" description="Low complexity" evidence="1">
    <location>
        <begin position="520"/>
        <end position="540"/>
    </location>
</feature>
<accession>A0A853EH76</accession>
<dbReference type="Pfam" id="PF13156">
    <property type="entry name" value="Mrr_cat_2"/>
    <property type="match status" value="1"/>
</dbReference>
<keyword evidence="3" id="KW-0547">Nucleotide-binding</keyword>
<dbReference type="InterPro" id="IPR027417">
    <property type="entry name" value="P-loop_NTPase"/>
</dbReference>
<dbReference type="Pfam" id="PF18135">
    <property type="entry name" value="Type_ISP_C"/>
    <property type="match status" value="1"/>
</dbReference>
<dbReference type="InterPro" id="IPR006935">
    <property type="entry name" value="Helicase/UvrB_N"/>
</dbReference>
<dbReference type="InterPro" id="IPR011856">
    <property type="entry name" value="tRNA_endonuc-like_dom_sf"/>
</dbReference>
<dbReference type="Pfam" id="PF22240">
    <property type="entry name" value="ISP_coupler"/>
    <property type="match status" value="1"/>
</dbReference>
<dbReference type="PANTHER" id="PTHR47396">
    <property type="entry name" value="TYPE I RESTRICTION ENZYME ECOKI R PROTEIN"/>
    <property type="match status" value="1"/>
</dbReference>
<gene>
    <name evidence="3" type="ORF">HZZ05_03070</name>
</gene>
<evidence type="ECO:0000259" key="2">
    <source>
        <dbReference type="PROSITE" id="PS51192"/>
    </source>
</evidence>
<dbReference type="InterPro" id="IPR053980">
    <property type="entry name" value="ISP_coupler"/>
</dbReference>
<dbReference type="InterPro" id="IPR039442">
    <property type="entry name" value="Mrr-like_dom"/>
</dbReference>
<evidence type="ECO:0000313" key="4">
    <source>
        <dbReference type="Proteomes" id="UP000572528"/>
    </source>
</evidence>
<dbReference type="PROSITE" id="PS00092">
    <property type="entry name" value="N6_MTASE"/>
    <property type="match status" value="1"/>
</dbReference>
<dbReference type="SUPFAM" id="SSF53335">
    <property type="entry name" value="S-adenosyl-L-methionine-dependent methyltransferases"/>
    <property type="match status" value="1"/>
</dbReference>
<feature type="region of interest" description="Disordered" evidence="1">
    <location>
        <begin position="513"/>
        <end position="549"/>
    </location>
</feature>
<dbReference type="InterPro" id="IPR002052">
    <property type="entry name" value="DNA_methylase_N6_adenine_CS"/>
</dbReference>
<dbReference type="CDD" id="cd18785">
    <property type="entry name" value="SF2_C"/>
    <property type="match status" value="1"/>
</dbReference>
<dbReference type="PANTHER" id="PTHR47396:SF1">
    <property type="entry name" value="ATP-DEPENDENT HELICASE IRC3-RELATED"/>
    <property type="match status" value="1"/>
</dbReference>
<dbReference type="Proteomes" id="UP000572528">
    <property type="component" value="Unassembled WGS sequence"/>
</dbReference>
<dbReference type="Gene3D" id="3.40.1350.10">
    <property type="match status" value="1"/>
</dbReference>
<evidence type="ECO:0000256" key="1">
    <source>
        <dbReference type="SAM" id="MobiDB-lite"/>
    </source>
</evidence>
<dbReference type="SUPFAM" id="SSF52980">
    <property type="entry name" value="Restriction endonuclease-like"/>
    <property type="match status" value="1"/>
</dbReference>
<dbReference type="InterPro" id="IPR050742">
    <property type="entry name" value="Helicase_Restrict-Modif_Enz"/>
</dbReference>
<keyword evidence="3" id="KW-0067">ATP-binding</keyword>
<dbReference type="GO" id="GO:0003677">
    <property type="term" value="F:DNA binding"/>
    <property type="evidence" value="ECO:0007669"/>
    <property type="project" value="InterPro"/>
</dbReference>
<dbReference type="InterPro" id="IPR011335">
    <property type="entry name" value="Restrct_endonuc-II-like"/>
</dbReference>
<protein>
    <submittedName>
        <fullName evidence="3">DEAD/DEAH box helicase</fullName>
    </submittedName>
</protein>
<keyword evidence="3" id="KW-0347">Helicase</keyword>
<keyword evidence="3" id="KW-0378">Hydrolase</keyword>